<gene>
    <name evidence="2" type="primary">trwL8</name>
    <name evidence="3" type="ORF">NCTC12860_00822</name>
</gene>
<evidence type="ECO:0000256" key="1">
    <source>
        <dbReference type="SAM" id="Phobius"/>
    </source>
</evidence>
<dbReference type="EMBL" id="UFTD01000001">
    <property type="protein sequence ID" value="SSZ39607.1"/>
    <property type="molecule type" value="Genomic_DNA"/>
</dbReference>
<accession>B0RKC8</accession>
<evidence type="ECO:0000313" key="2">
    <source>
        <dbReference type="EMBL" id="CAP18754.1"/>
    </source>
</evidence>
<name>B0RKC8_BARGR</name>
<keyword evidence="1" id="KW-0472">Membrane</keyword>
<protein>
    <submittedName>
        <fullName evidence="2">TrwL8 protein</fullName>
    </submittedName>
</protein>
<evidence type="ECO:0000313" key="3">
    <source>
        <dbReference type="EMBL" id="SSZ39607.1"/>
    </source>
</evidence>
<dbReference type="EMBL" id="AM905248">
    <property type="protein sequence ID" value="CAP18754.1"/>
    <property type="molecule type" value="Genomic_DNA"/>
</dbReference>
<dbReference type="RefSeq" id="WP_015857018.1">
    <property type="nucleotide sequence ID" value="NZ_CACVBG010000001.1"/>
</dbReference>
<reference evidence="3 4" key="2">
    <citation type="submission" date="2018-06" db="EMBL/GenBank/DDBJ databases">
        <authorList>
            <consortium name="Pathogen Informatics"/>
            <person name="Doyle S."/>
        </authorList>
    </citation>
    <scope>NUCLEOTIDE SEQUENCE [LARGE SCALE GENOMIC DNA]</scope>
    <source>
        <strain evidence="3 4">NCTC12860</strain>
    </source>
</reference>
<feature type="transmembrane region" description="Helical" evidence="1">
    <location>
        <begin position="81"/>
        <end position="99"/>
    </location>
</feature>
<proteinExistence type="predicted"/>
<keyword evidence="1" id="KW-0812">Transmembrane</keyword>
<feature type="transmembrane region" description="Helical" evidence="1">
    <location>
        <begin position="48"/>
        <end position="69"/>
    </location>
</feature>
<evidence type="ECO:0000313" key="4">
    <source>
        <dbReference type="Proteomes" id="UP000253846"/>
    </source>
</evidence>
<dbReference type="Proteomes" id="UP000253846">
    <property type="component" value="Unassembled WGS sequence"/>
</dbReference>
<organism evidence="2">
    <name type="scientific">Bartonella grahamii</name>
    <dbReference type="NCBI Taxonomy" id="33045"/>
    <lineage>
        <taxon>Bacteria</taxon>
        <taxon>Pseudomonadati</taxon>
        <taxon>Pseudomonadota</taxon>
        <taxon>Alphaproteobacteria</taxon>
        <taxon>Hyphomicrobiales</taxon>
        <taxon>Bartonellaceae</taxon>
        <taxon>Bartonella</taxon>
    </lineage>
</organism>
<reference evidence="2" key="1">
    <citation type="journal article" date="2008" name="Mol. Biol. Evol.">
        <title>Diversifying selection and concerted evolution of a type IV secretion system in Bartonella.</title>
        <authorList>
            <person name="Nystedt B."/>
            <person name="Frank A.C."/>
            <person name="Thollesson M."/>
            <person name="Andersson S.G."/>
        </authorList>
    </citation>
    <scope>NUCLEOTIDE SEQUENCE</scope>
    <source>
        <strain evidence="2">As4aup</strain>
    </source>
</reference>
<sequence>MKQLNTLQSKICKISAIFITSVMLLIIQSAYAQTETKSLDVFIGMQYGLSIIIPIVAAVILLLLLLIYIFRIIARATFMRWAFSVIIAGAAFYISHILFHLH</sequence>
<dbReference type="OMA" id="LIYIFRI"/>
<dbReference type="AlphaFoldDB" id="B0RKC8"/>
<keyword evidence="1" id="KW-1133">Transmembrane helix</keyword>